<dbReference type="InterPro" id="IPR058548">
    <property type="entry name" value="MlaB-like_STAS"/>
</dbReference>
<gene>
    <name evidence="2" type="ORF">N868_14460</name>
</gene>
<dbReference type="PROSITE" id="PS50801">
    <property type="entry name" value="STAS"/>
    <property type="match status" value="1"/>
</dbReference>
<dbReference type="Gene3D" id="3.30.750.24">
    <property type="entry name" value="STAS domain"/>
    <property type="match status" value="1"/>
</dbReference>
<dbReference type="AlphaFoldDB" id="A0A0A0BRJ0"/>
<dbReference type="OrthoDB" id="4829674at2"/>
<keyword evidence="3" id="KW-1185">Reference proteome</keyword>
<organism evidence="2 3">
    <name type="scientific">Cellulomonas carbonis T26</name>
    <dbReference type="NCBI Taxonomy" id="947969"/>
    <lineage>
        <taxon>Bacteria</taxon>
        <taxon>Bacillati</taxon>
        <taxon>Actinomycetota</taxon>
        <taxon>Actinomycetes</taxon>
        <taxon>Micrococcales</taxon>
        <taxon>Cellulomonadaceae</taxon>
        <taxon>Cellulomonas</taxon>
    </lineage>
</organism>
<reference evidence="2 3" key="1">
    <citation type="submission" date="2013-08" db="EMBL/GenBank/DDBJ databases">
        <title>Genome sequencing of Cellulomonas carbonis T26.</title>
        <authorList>
            <person name="Chen F."/>
            <person name="Li Y."/>
            <person name="Wang G."/>
        </authorList>
    </citation>
    <scope>NUCLEOTIDE SEQUENCE [LARGE SCALE GENOMIC DNA]</scope>
    <source>
        <strain evidence="2 3">T26</strain>
    </source>
</reference>
<dbReference type="RefSeq" id="WP_052426219.1">
    <property type="nucleotide sequence ID" value="NZ_AXCY01000045.1"/>
</dbReference>
<feature type="domain" description="STAS" evidence="1">
    <location>
        <begin position="55"/>
        <end position="121"/>
    </location>
</feature>
<protein>
    <submittedName>
        <fullName evidence="2">Anti-anti-sigma factor</fullName>
    </submittedName>
</protein>
<dbReference type="EMBL" id="AXCY01000045">
    <property type="protein sequence ID" value="KGM10575.1"/>
    <property type="molecule type" value="Genomic_DNA"/>
</dbReference>
<proteinExistence type="predicted"/>
<evidence type="ECO:0000313" key="3">
    <source>
        <dbReference type="Proteomes" id="UP000029839"/>
    </source>
</evidence>
<dbReference type="InterPro" id="IPR036513">
    <property type="entry name" value="STAS_dom_sf"/>
</dbReference>
<comment type="caution">
    <text evidence="2">The sequence shown here is derived from an EMBL/GenBank/DDBJ whole genome shotgun (WGS) entry which is preliminary data.</text>
</comment>
<dbReference type="InterPro" id="IPR002645">
    <property type="entry name" value="STAS_dom"/>
</dbReference>
<reference evidence="2 3" key="2">
    <citation type="journal article" date="2015" name="Stand. Genomic Sci.">
        <title>Draft genome sequence of Cellulomonas carbonis T26(T) and comparative analysis of six Cellulomonas genomes.</title>
        <authorList>
            <person name="Zhuang W."/>
            <person name="Zhang S."/>
            <person name="Xia X."/>
            <person name="Wang G."/>
        </authorList>
    </citation>
    <scope>NUCLEOTIDE SEQUENCE [LARGE SCALE GENOMIC DNA]</scope>
    <source>
        <strain evidence="2 3">T26</strain>
    </source>
</reference>
<dbReference type="CDD" id="cd07043">
    <property type="entry name" value="STAS_anti-anti-sigma_factors"/>
    <property type="match status" value="1"/>
</dbReference>
<dbReference type="SUPFAM" id="SSF52091">
    <property type="entry name" value="SpoIIaa-like"/>
    <property type="match status" value="1"/>
</dbReference>
<dbReference type="Proteomes" id="UP000029839">
    <property type="component" value="Unassembled WGS sequence"/>
</dbReference>
<sequence>MIEALGREHDGAPSGMTLHEEPERSLVEVWGEVDLAVRQNAGPLCQAVTERALPVVIDAGRVSFVDSAGMSILVRIARDAEAGGYPVELRNAPWMLRELMTITGVDRLLPFGEDDAQPEQS</sequence>
<name>A0A0A0BRJ0_9CELL</name>
<evidence type="ECO:0000313" key="2">
    <source>
        <dbReference type="EMBL" id="KGM10575.1"/>
    </source>
</evidence>
<evidence type="ECO:0000259" key="1">
    <source>
        <dbReference type="PROSITE" id="PS50801"/>
    </source>
</evidence>
<dbReference type="Pfam" id="PF13466">
    <property type="entry name" value="STAS_2"/>
    <property type="match status" value="1"/>
</dbReference>
<accession>A0A0A0BRJ0</accession>